<feature type="non-terminal residue" evidence="2">
    <location>
        <position position="1"/>
    </location>
</feature>
<evidence type="ECO:0000313" key="2">
    <source>
        <dbReference type="EMBL" id="TFB07069.1"/>
    </source>
</evidence>
<organism evidence="2 3">
    <name type="scientific">Trichoderma ghanense</name>
    <dbReference type="NCBI Taxonomy" id="65468"/>
    <lineage>
        <taxon>Eukaryota</taxon>
        <taxon>Fungi</taxon>
        <taxon>Dikarya</taxon>
        <taxon>Ascomycota</taxon>
        <taxon>Pezizomycotina</taxon>
        <taxon>Sordariomycetes</taxon>
        <taxon>Hypocreomycetidae</taxon>
        <taxon>Hypocreales</taxon>
        <taxon>Hypocreaceae</taxon>
        <taxon>Trichoderma</taxon>
    </lineage>
</organism>
<keyword evidence="3" id="KW-1185">Reference proteome</keyword>
<comment type="caution">
    <text evidence="2">The sequence shown here is derived from an EMBL/GenBank/DDBJ whole genome shotgun (WGS) entry which is preliminary data.</text>
</comment>
<dbReference type="RefSeq" id="XP_073563270.1">
    <property type="nucleotide sequence ID" value="XM_073698030.1"/>
</dbReference>
<feature type="region of interest" description="Disordered" evidence="1">
    <location>
        <begin position="41"/>
        <end position="73"/>
    </location>
</feature>
<feature type="compositionally biased region" description="Low complexity" evidence="1">
    <location>
        <begin position="54"/>
        <end position="65"/>
    </location>
</feature>
<dbReference type="EMBL" id="PPTA01000001">
    <property type="protein sequence ID" value="TFB07069.1"/>
    <property type="molecule type" value="Genomic_DNA"/>
</dbReference>
<evidence type="ECO:0000313" key="3">
    <source>
        <dbReference type="Proteomes" id="UP001642720"/>
    </source>
</evidence>
<protein>
    <submittedName>
        <fullName evidence="2">Uncharacterized protein</fullName>
    </submittedName>
</protein>
<name>A0ABY2HGF7_9HYPO</name>
<dbReference type="GeneID" id="300572480"/>
<reference evidence="2 3" key="1">
    <citation type="submission" date="2018-01" db="EMBL/GenBank/DDBJ databases">
        <title>Genome characterization of the sugarcane-associated fungus Trichoderma ghanense CCMA-1212 and their application in lignocelulose bioconversion.</title>
        <authorList>
            <person name="Steindorff A.S."/>
            <person name="Mendes T.D."/>
            <person name="Vilela E.S.D."/>
            <person name="Rodrigues D.S."/>
            <person name="Formighieri E.F."/>
            <person name="Melo I.S."/>
            <person name="Favaro L.C.L."/>
        </authorList>
    </citation>
    <scope>NUCLEOTIDE SEQUENCE [LARGE SCALE GENOMIC DNA]</scope>
    <source>
        <strain evidence="2 3">CCMA-1212</strain>
    </source>
</reference>
<accession>A0ABY2HGF7</accession>
<gene>
    <name evidence="2" type="ORF">CCMA1212_000567</name>
</gene>
<dbReference type="Proteomes" id="UP001642720">
    <property type="component" value="Unassembled WGS sequence"/>
</dbReference>
<evidence type="ECO:0000256" key="1">
    <source>
        <dbReference type="SAM" id="MobiDB-lite"/>
    </source>
</evidence>
<proteinExistence type="predicted"/>
<sequence>TKLLSQFSSCCEDAYERSDSPGHFILQQCSARKMQPWRAEIPQAQQGSRKPDAPGSSRGSCSRRGPGPPSLVRYKTRGELKIEQRATVVRERRIWHRRFLETVDPWSDRAQPCMVQVQPPRVPCSMPVLPRPQRALWQSRLQIFVFSSSSTSSQDLHDKSTNEGIMLAAQTAILPCENLGGLFPQTRKPRRWDQPLGWSAQSHHRAPHPFASSTVDLIYKLPRDQCPSALNFKACHDRYQVLLMQIICLDAARGNPTRRTEDTVPLSCRTARAHWPAEYLYRAWSCFADLLSHEPHELALCYSHVSRVDASACCDRASVLTSHRIIICHIRLPLQARTPPRPLLLVTWANGTRGSKRNNLVTQLSASRYVSPDEGTMLLCRQADVVPDNEVFLYSVGGHINLAAAHTNGRLYYTCYSHVHLCEKLDVTLQPKTAGIAATALQVAWAYTCATIDGRIWAKIIADSPHDMPVHLRICLWPAVRDVALDRISKVLPRALPWISVRP</sequence>